<evidence type="ECO:0000313" key="1">
    <source>
        <dbReference type="EMBL" id="KVP94260.1"/>
    </source>
</evidence>
<keyword evidence="2" id="KW-1185">Reference proteome</keyword>
<gene>
    <name evidence="1" type="ORF">WJ96_11485</name>
</gene>
<dbReference type="EMBL" id="LPBJ01000073">
    <property type="protein sequence ID" value="KVP94260.1"/>
    <property type="molecule type" value="Genomic_DNA"/>
</dbReference>
<sequence length="60" mass="6930">MEEEGLFGFWRQDKEGYSHRFIVTDDIYSRDEVSPNPVGFSRSAKLGIGHGSARHERAFR</sequence>
<evidence type="ECO:0000313" key="2">
    <source>
        <dbReference type="Proteomes" id="UP000056453"/>
    </source>
</evidence>
<dbReference type="Proteomes" id="UP000056453">
    <property type="component" value="Unassembled WGS sequence"/>
</dbReference>
<proteinExistence type="predicted"/>
<comment type="caution">
    <text evidence="1">The sequence shown here is derived from an EMBL/GenBank/DDBJ whole genome shotgun (WGS) entry which is preliminary data.</text>
</comment>
<reference evidence="1 2" key="1">
    <citation type="submission" date="2015-11" db="EMBL/GenBank/DDBJ databases">
        <title>Expanding the genomic diversity of Burkholderia species for the development of highly accurate diagnostics.</title>
        <authorList>
            <person name="Sahl J."/>
            <person name="Keim P."/>
            <person name="Wagner D."/>
        </authorList>
    </citation>
    <scope>NUCLEOTIDE SEQUENCE [LARGE SCALE GENOMIC DNA]</scope>
    <source>
        <strain evidence="1 2">MSMB1808WGS</strain>
    </source>
</reference>
<accession>A0AAW3MUC6</accession>
<dbReference type="AlphaFoldDB" id="A0AAW3MUC6"/>
<name>A0AAW3MUC6_9BURK</name>
<protein>
    <submittedName>
        <fullName evidence="1">Uncharacterized protein</fullName>
    </submittedName>
</protein>
<organism evidence="1 2">
    <name type="scientific">Burkholderia ubonensis</name>
    <dbReference type="NCBI Taxonomy" id="101571"/>
    <lineage>
        <taxon>Bacteria</taxon>
        <taxon>Pseudomonadati</taxon>
        <taxon>Pseudomonadota</taxon>
        <taxon>Betaproteobacteria</taxon>
        <taxon>Burkholderiales</taxon>
        <taxon>Burkholderiaceae</taxon>
        <taxon>Burkholderia</taxon>
        <taxon>Burkholderia cepacia complex</taxon>
    </lineage>
</organism>